<dbReference type="Proteomes" id="UP000324800">
    <property type="component" value="Unassembled WGS sequence"/>
</dbReference>
<organism evidence="2 3">
    <name type="scientific">Streblomastix strix</name>
    <dbReference type="NCBI Taxonomy" id="222440"/>
    <lineage>
        <taxon>Eukaryota</taxon>
        <taxon>Metamonada</taxon>
        <taxon>Preaxostyla</taxon>
        <taxon>Oxymonadida</taxon>
        <taxon>Streblomastigidae</taxon>
        <taxon>Streblomastix</taxon>
    </lineage>
</organism>
<accession>A0A5J4XBP7</accession>
<evidence type="ECO:0000256" key="1">
    <source>
        <dbReference type="SAM" id="MobiDB-lite"/>
    </source>
</evidence>
<proteinExistence type="predicted"/>
<protein>
    <submittedName>
        <fullName evidence="2">Uncharacterized protein</fullName>
    </submittedName>
</protein>
<comment type="caution">
    <text evidence="2">The sequence shown here is derived from an EMBL/GenBank/DDBJ whole genome shotgun (WGS) entry which is preliminary data.</text>
</comment>
<feature type="region of interest" description="Disordered" evidence="1">
    <location>
        <begin position="151"/>
        <end position="176"/>
    </location>
</feature>
<dbReference type="EMBL" id="SNRW01000017">
    <property type="protein sequence ID" value="KAA6404236.1"/>
    <property type="molecule type" value="Genomic_DNA"/>
</dbReference>
<gene>
    <name evidence="2" type="ORF">EZS28_000223</name>
</gene>
<evidence type="ECO:0000313" key="3">
    <source>
        <dbReference type="Proteomes" id="UP000324800"/>
    </source>
</evidence>
<sequence length="234" mass="27100">MNTYRHKIIKIIETAALIGRLNFLRTQFREASLYLMIIDSAKTRAVKTQGWTGMMVSPLEALKELYRDRCLTPRVGSNTGTRFLRGSSSSWSMAKLPNTLDKQQERTAGHSLRNNSFRMSSQRATDKLSLNQFRQLYMIIRIKKTESSKHFNTSSDENLPHQPTFEHKNSNTIRSRKDKYNKQCSQQIMQVRRLSPSPIISGSNKNDMDHPTNARFIRIINNKTITSICYSEHK</sequence>
<evidence type="ECO:0000313" key="2">
    <source>
        <dbReference type="EMBL" id="KAA6404236.1"/>
    </source>
</evidence>
<name>A0A5J4XBP7_9EUKA</name>
<feature type="region of interest" description="Disordered" evidence="1">
    <location>
        <begin position="100"/>
        <end position="120"/>
    </location>
</feature>
<reference evidence="2 3" key="1">
    <citation type="submission" date="2019-03" db="EMBL/GenBank/DDBJ databases">
        <title>Single cell metagenomics reveals metabolic interactions within the superorganism composed of flagellate Streblomastix strix and complex community of Bacteroidetes bacteria on its surface.</title>
        <authorList>
            <person name="Treitli S.C."/>
            <person name="Kolisko M."/>
            <person name="Husnik F."/>
            <person name="Keeling P."/>
            <person name="Hampl V."/>
        </authorList>
    </citation>
    <scope>NUCLEOTIDE SEQUENCE [LARGE SCALE GENOMIC DNA]</scope>
    <source>
        <strain evidence="2">ST1C</strain>
    </source>
</reference>
<dbReference type="AlphaFoldDB" id="A0A5J4XBP7"/>